<feature type="region of interest" description="Disordered" evidence="4">
    <location>
        <begin position="1"/>
        <end position="21"/>
    </location>
</feature>
<evidence type="ECO:0000256" key="2">
    <source>
        <dbReference type="ARBA" id="ARBA00012595"/>
    </source>
</evidence>
<sequence length="1992" mass="199491">MAVAPQRTGQGAPSVLAEPGAHAAPGQSAVLRVHARNVTTQAQDLAFSALGLEGAWLPAPVAVPGVPADATVTVELALMPPVGAAPGDYPFVVAVEARGPGATTPATTLAEVVLRVDGVSDLVLSVEPADSRAVRRKPIQVVLANTGEQPVRVRLDALGDADLAVDLDATDVDLAAHQTVRIPGQVRALRPRVVGSTQRSPFHVVATGARAPQRFDGSVALRPLLTSTVLKAVAITMVSLLWVGAVLAALPLVSQVVADRSQEQAKEPVDGSEDGADGGTDGGADGGTDGSAPDAPAPAAPAAPGVRVAGQVTGAEPAGVQVQVAPASAFAPEGTQTPPPTASGPDRRLVALAAPGRLAATVLAAASATPSTSSAGKVLGTALPVELTDEASQRRSTTTDEKGTWAFADLSATGRYLIVLSKPGYQTQRFLVTGAEAAAAPLELEMVPGNGRMSGTVTGPDGAAGGVEITLSDGTTTVTTRTATSGRVGYWEVDGLSTPSTYLVTAGTERLGAQSVLLRLEADGSRTVNLALRSGVATLAGTVRGTDSLGGFGGLGGLTVTASAGEVTRTATTVTGDRAGTFVLPDLPVPASYTVTVSGDGYATQTRQVELTPAGIAPLDIVMTSVGGVVEGTVTATGGGGLAGAGLTLDGPAGTYKTMAASDGSGTFRFSGIAPGQYVLTATVFGHEPGSAQVTVASGTTARADLVLTPIPGDGLLATSRIRGSVRDASTGGQVTCPHLRPDETCEITITGDVTDSNGVTETFEAVTEPDRDYTFPAATDPGLLPGLYRLTISAPGYEDGHVNVTVPMGQVVEATPVALEQSPSIVGTVQARVGAVSTNTCVIAVPSGPGVVVPPDPCTRGVTTCEITGAACSFIGINGSYEINRLTAGAYTVFVRPPADEEYLPPEPGSVALVPGSSRRFDAVLDRLGRLNVTVMRSDGTSALVPAVGASVETTPASVLSTPTPDTDVNGLTQVIGLAQGDYQVTATGISTGTLPSPVTVGLNQEVSVQIVLTLPVAKVTGTVVTQLIAGEQTPVGNATVTVTGTTRFNGLTPVRETASAVTPVEGAFTICTDGGACPEEVTSPLSTMVLPLVQPRVDVTVTAPGFQPFSAVDVPTSALATITLSPAGVPFSGNLTFVPGLDPTALADAVRNVRFSVQSAPPGVGQLSLTAVMVGTTPTVVWSDSAQGADPTGPTGSRLIRPGTYTVTATLPGYDLAPMTFTVDPGVAMPRPPDPDALVFTLRKFGFLRVTIGTTQNPALLVQGAIVTITLQGGTTQQRAANPGDTHVDFGDLPTDDYTVEVRAPGHARVTTTVRLEAGDGPDDDKLVTVRRLGLVQGVVRSLLTTGLEQDLPGAQVSVRQGVGGTPFVGTTGPTGAYRLTGTTVTDGLVGGGWQVEATAPGHDPVPATAVTVPDPNFAPLGSLDVSVPLILLPAKNGGLQVRAYDGTTVVPGLTMQLSYLDSTGPRTITPTCGPDNSTAPCPGGLYVFFDVPPLTYNLNISGPTYSPLSLPVTIPPGQTPSISVPMTTPSGSIQGLVQHQRADGRLDLVDGAVVTLTPQTGDPRTTTSDANGQYAFPVVVAGTYTVSTTVDGLGATRTVAVQPGQGIVVDLVLQDVTRQVQVTVTSANGTDLTGALVSLTSATATGPAAQPVVRTGAGASTYSTTFNQVPTGTWTVTVSGPSGHLGSHTATVDVPATGTGAVPAAVTVRETQLALRATSSVVDAPATVQATVTQGSTATPVTVAVGGGDSVLFLPDTAATVTATVAGGWVVTVTGGTIPAGTTFRSVTMDVTGRATATTATVGAATVATGGTVSVATRVQPASGGGTVEPGTLQLQRRTTAGTWTDVGDEVVATGGNQTVTATADAGWGTGVVTLRVAYSGAGSWAPSTSPEVTVTVQTPTTTALAAAAGVLTATVTPSAATGTVAFEVVPAAGPATAIAGCGAVALTAGVATCTYTPAAGVTQNVRARYTGATTFVASQSATVSVSGP</sequence>
<gene>
    <name evidence="5" type="ORF">CTE05_18560</name>
</gene>
<dbReference type="SUPFAM" id="SSF49452">
    <property type="entry name" value="Starch-binding domain-like"/>
    <property type="match status" value="3"/>
</dbReference>
<dbReference type="OrthoDB" id="3760580at2"/>
<dbReference type="InterPro" id="IPR013783">
    <property type="entry name" value="Ig-like_fold"/>
</dbReference>
<evidence type="ECO:0000256" key="1">
    <source>
        <dbReference type="ARBA" id="ARBA00000548"/>
    </source>
</evidence>
<dbReference type="GO" id="GO:0004556">
    <property type="term" value="F:alpha-amylase activity"/>
    <property type="evidence" value="ECO:0007669"/>
    <property type="project" value="UniProtKB-EC"/>
</dbReference>
<evidence type="ECO:0000313" key="5">
    <source>
        <dbReference type="EMBL" id="GEL98309.1"/>
    </source>
</evidence>
<evidence type="ECO:0000313" key="6">
    <source>
        <dbReference type="Proteomes" id="UP000321049"/>
    </source>
</evidence>
<evidence type="ECO:0000256" key="4">
    <source>
        <dbReference type="SAM" id="MobiDB-lite"/>
    </source>
</evidence>
<feature type="region of interest" description="Disordered" evidence="4">
    <location>
        <begin position="261"/>
        <end position="306"/>
    </location>
</feature>
<reference evidence="5 6" key="1">
    <citation type="submission" date="2019-07" db="EMBL/GenBank/DDBJ databases">
        <title>Whole genome shotgun sequence of Cellulomonas terrae NBRC 100819.</title>
        <authorList>
            <person name="Hosoyama A."/>
            <person name="Uohara A."/>
            <person name="Ohji S."/>
            <person name="Ichikawa N."/>
        </authorList>
    </citation>
    <scope>NUCLEOTIDE SEQUENCE [LARGE SCALE GENOMIC DNA]</scope>
    <source>
        <strain evidence="5 6">NBRC 100819</strain>
    </source>
</reference>
<name>A0A511JKA2_9CELL</name>
<dbReference type="Pfam" id="PF13620">
    <property type="entry name" value="CarboxypepD_reg"/>
    <property type="match status" value="3"/>
</dbReference>
<dbReference type="EMBL" id="BJWH01000008">
    <property type="protein sequence ID" value="GEL98309.1"/>
    <property type="molecule type" value="Genomic_DNA"/>
</dbReference>
<dbReference type="Gene3D" id="2.60.40.1120">
    <property type="entry name" value="Carboxypeptidase-like, regulatory domain"/>
    <property type="match status" value="5"/>
</dbReference>
<dbReference type="GO" id="GO:0005975">
    <property type="term" value="P:carbohydrate metabolic process"/>
    <property type="evidence" value="ECO:0007669"/>
    <property type="project" value="UniProtKB-ARBA"/>
</dbReference>
<dbReference type="GO" id="GO:0030246">
    <property type="term" value="F:carbohydrate binding"/>
    <property type="evidence" value="ECO:0007669"/>
    <property type="project" value="InterPro"/>
</dbReference>
<dbReference type="Gene3D" id="2.60.40.10">
    <property type="entry name" value="Immunoglobulins"/>
    <property type="match status" value="1"/>
</dbReference>
<proteinExistence type="predicted"/>
<organism evidence="5 6">
    <name type="scientific">Cellulomonas terrae</name>
    <dbReference type="NCBI Taxonomy" id="311234"/>
    <lineage>
        <taxon>Bacteria</taxon>
        <taxon>Bacillati</taxon>
        <taxon>Actinomycetota</taxon>
        <taxon>Actinomycetes</taxon>
        <taxon>Micrococcales</taxon>
        <taxon>Cellulomonadaceae</taxon>
        <taxon>Cellulomonas</taxon>
    </lineage>
</organism>
<dbReference type="InterPro" id="IPR013784">
    <property type="entry name" value="Carb-bd-like_fold"/>
</dbReference>
<dbReference type="RefSeq" id="WP_146845846.1">
    <property type="nucleotide sequence ID" value="NZ_BJWH01000008.1"/>
</dbReference>
<keyword evidence="6" id="KW-1185">Reference proteome</keyword>
<comment type="caution">
    <text evidence="5">The sequence shown here is derived from an EMBL/GenBank/DDBJ whole genome shotgun (WGS) entry which is preliminary data.</text>
</comment>
<comment type="catalytic activity">
    <reaction evidence="1">
        <text>Endohydrolysis of (1-&gt;4)-alpha-D-glucosidic linkages in polysaccharides containing three or more (1-&gt;4)-alpha-linked D-glucose units.</text>
        <dbReference type="EC" id="3.2.1.1"/>
    </reaction>
</comment>
<evidence type="ECO:0000256" key="3">
    <source>
        <dbReference type="ARBA" id="ARBA00030238"/>
    </source>
</evidence>
<protein>
    <recommendedName>
        <fullName evidence="2">alpha-amylase</fullName>
        <ecNumber evidence="2">3.2.1.1</ecNumber>
    </recommendedName>
    <alternativeName>
        <fullName evidence="3">1,4-alpha-D-glucan glucanohydrolase</fullName>
    </alternativeName>
</protein>
<feature type="compositionally biased region" description="Gly residues" evidence="4">
    <location>
        <begin position="277"/>
        <end position="289"/>
    </location>
</feature>
<dbReference type="EC" id="3.2.1.1" evidence="2"/>
<accession>A0A511JKA2</accession>
<dbReference type="Proteomes" id="UP000321049">
    <property type="component" value="Unassembled WGS sequence"/>
</dbReference>